<dbReference type="EMBL" id="AMCI01003706">
    <property type="protein sequence ID" value="EJW99666.1"/>
    <property type="molecule type" value="Genomic_DNA"/>
</dbReference>
<organism evidence="1">
    <name type="scientific">gut metagenome</name>
    <dbReference type="NCBI Taxonomy" id="749906"/>
    <lineage>
        <taxon>unclassified sequences</taxon>
        <taxon>metagenomes</taxon>
        <taxon>organismal metagenomes</taxon>
    </lineage>
</organism>
<reference evidence="1" key="1">
    <citation type="journal article" date="2012" name="PLoS ONE">
        <title>Gene sets for utilization of primary and secondary nutrition supplies in the distal gut of endangered iberian lynx.</title>
        <authorList>
            <person name="Alcaide M."/>
            <person name="Messina E."/>
            <person name="Richter M."/>
            <person name="Bargiela R."/>
            <person name="Peplies J."/>
            <person name="Huws S.A."/>
            <person name="Newbold C.J."/>
            <person name="Golyshin P.N."/>
            <person name="Simon M.A."/>
            <person name="Lopez G."/>
            <person name="Yakimov M.M."/>
            <person name="Ferrer M."/>
        </authorList>
    </citation>
    <scope>NUCLEOTIDE SEQUENCE</scope>
</reference>
<dbReference type="AlphaFoldDB" id="J9FXF6"/>
<protein>
    <submittedName>
        <fullName evidence="1">Uncharacterized protein</fullName>
    </submittedName>
</protein>
<comment type="caution">
    <text evidence="1">The sequence shown here is derived from an EMBL/GenBank/DDBJ whole genome shotgun (WGS) entry which is preliminary data.</text>
</comment>
<sequence length="49" mass="5876">NQSFEERLIKVEDIVIKSVSELTQYWSLLRLVWLLVENRILLDEDSDKV</sequence>
<accession>J9FXF6</accession>
<evidence type="ECO:0000313" key="1">
    <source>
        <dbReference type="EMBL" id="EJW99666.1"/>
    </source>
</evidence>
<gene>
    <name evidence="1" type="ORF">EVA_12228</name>
</gene>
<name>J9FXF6_9ZZZZ</name>
<feature type="non-terminal residue" evidence="1">
    <location>
        <position position="1"/>
    </location>
</feature>
<proteinExistence type="predicted"/>